<name>A0ABY9ED41_9GAMM</name>
<dbReference type="RefSeq" id="WP_301414435.1">
    <property type="nucleotide sequence ID" value="NZ_CP098023.1"/>
</dbReference>
<dbReference type="Proteomes" id="UP001321520">
    <property type="component" value="Chromosome"/>
</dbReference>
<reference evidence="2 3" key="1">
    <citation type="submission" date="2022-05" db="EMBL/GenBank/DDBJ databases">
        <title>Microbulbifer sp. nov., isolated from sponge.</title>
        <authorList>
            <person name="Gao L."/>
        </authorList>
    </citation>
    <scope>NUCLEOTIDE SEQUENCE [LARGE SCALE GENOMIC DNA]</scope>
    <source>
        <strain evidence="2 3">MI-G</strain>
    </source>
</reference>
<keyword evidence="3" id="KW-1185">Reference proteome</keyword>
<dbReference type="EMBL" id="CP098023">
    <property type="protein sequence ID" value="WKD48666.1"/>
    <property type="molecule type" value="Genomic_DNA"/>
</dbReference>
<feature type="compositionally biased region" description="Basic residues" evidence="1">
    <location>
        <begin position="130"/>
        <end position="139"/>
    </location>
</feature>
<sequence>MYTTIGYQSLQANSSKIRTEFSEDYTQEDIYEEQVRPCAGQTFTRGTHANFAKIQGARDLTAKAKQDEERKKFKDKFKHEPAEGDVWENPGTYLELPTLKEEPGKAVSGPANLIRQADKKFYDPQEPQSGKHKRKRSPRKYVENDQARLFIGQKMEQIQQIIMRNNGQQRADLLVLGEFEGAKQAWGFLNKINGELVASYRAPKACNSFAAYRPAPLPPPKKS</sequence>
<evidence type="ECO:0000313" key="3">
    <source>
        <dbReference type="Proteomes" id="UP001321520"/>
    </source>
</evidence>
<evidence type="ECO:0000256" key="1">
    <source>
        <dbReference type="SAM" id="MobiDB-lite"/>
    </source>
</evidence>
<proteinExistence type="predicted"/>
<gene>
    <name evidence="2" type="ORF">M8T91_12160</name>
</gene>
<protein>
    <submittedName>
        <fullName evidence="2">Uncharacterized protein</fullName>
    </submittedName>
</protein>
<feature type="region of interest" description="Disordered" evidence="1">
    <location>
        <begin position="115"/>
        <end position="140"/>
    </location>
</feature>
<organism evidence="2 3">
    <name type="scientific">Microbulbifer spongiae</name>
    <dbReference type="NCBI Taxonomy" id="2944933"/>
    <lineage>
        <taxon>Bacteria</taxon>
        <taxon>Pseudomonadati</taxon>
        <taxon>Pseudomonadota</taxon>
        <taxon>Gammaproteobacteria</taxon>
        <taxon>Cellvibrionales</taxon>
        <taxon>Microbulbiferaceae</taxon>
        <taxon>Microbulbifer</taxon>
    </lineage>
</organism>
<evidence type="ECO:0000313" key="2">
    <source>
        <dbReference type="EMBL" id="WKD48666.1"/>
    </source>
</evidence>
<accession>A0ABY9ED41</accession>